<dbReference type="SUPFAM" id="SSF57783">
    <property type="entry name" value="Zinc beta-ribbon"/>
    <property type="match status" value="1"/>
</dbReference>
<dbReference type="GO" id="GO:0005694">
    <property type="term" value="C:chromosome"/>
    <property type="evidence" value="ECO:0007669"/>
    <property type="project" value="InterPro"/>
</dbReference>
<sequence>MSGQVIRTKPEPYCLECGAKMVLRRPGPSHDWNAFWGCSQYPECKGSRNIGSDGSPEYPERQGLVVSR</sequence>
<name>A0A0F9SX00_9ZZZZ</name>
<evidence type="ECO:0000259" key="2">
    <source>
        <dbReference type="Pfam" id="PF01396"/>
    </source>
</evidence>
<gene>
    <name evidence="3" type="ORF">LCGC14_0401380</name>
</gene>
<organism evidence="3">
    <name type="scientific">marine sediment metagenome</name>
    <dbReference type="NCBI Taxonomy" id="412755"/>
    <lineage>
        <taxon>unclassified sequences</taxon>
        <taxon>metagenomes</taxon>
        <taxon>ecological metagenomes</taxon>
    </lineage>
</organism>
<proteinExistence type="predicted"/>
<dbReference type="GO" id="GO:0006265">
    <property type="term" value="P:DNA topological change"/>
    <property type="evidence" value="ECO:0007669"/>
    <property type="project" value="InterPro"/>
</dbReference>
<evidence type="ECO:0000256" key="1">
    <source>
        <dbReference type="SAM" id="MobiDB-lite"/>
    </source>
</evidence>
<dbReference type="Pfam" id="PF01396">
    <property type="entry name" value="Zn_ribbon_Top1"/>
    <property type="match status" value="1"/>
</dbReference>
<dbReference type="AlphaFoldDB" id="A0A0F9SX00"/>
<dbReference type="InterPro" id="IPR013498">
    <property type="entry name" value="Topo_IA_Znf"/>
</dbReference>
<dbReference type="EMBL" id="LAZR01000344">
    <property type="protein sequence ID" value="KKN73435.1"/>
    <property type="molecule type" value="Genomic_DNA"/>
</dbReference>
<protein>
    <recommendedName>
        <fullName evidence="2">DNA topoisomerase type IA zn finger domain-containing protein</fullName>
    </recommendedName>
</protein>
<comment type="caution">
    <text evidence="3">The sequence shown here is derived from an EMBL/GenBank/DDBJ whole genome shotgun (WGS) entry which is preliminary data.</text>
</comment>
<accession>A0A0F9SX00</accession>
<dbReference type="GO" id="GO:0003916">
    <property type="term" value="F:DNA topoisomerase activity"/>
    <property type="evidence" value="ECO:0007669"/>
    <property type="project" value="InterPro"/>
</dbReference>
<evidence type="ECO:0000313" key="3">
    <source>
        <dbReference type="EMBL" id="KKN73435.1"/>
    </source>
</evidence>
<feature type="region of interest" description="Disordered" evidence="1">
    <location>
        <begin position="48"/>
        <end position="68"/>
    </location>
</feature>
<reference evidence="3" key="1">
    <citation type="journal article" date="2015" name="Nature">
        <title>Complex archaea that bridge the gap between prokaryotes and eukaryotes.</title>
        <authorList>
            <person name="Spang A."/>
            <person name="Saw J.H."/>
            <person name="Jorgensen S.L."/>
            <person name="Zaremba-Niedzwiedzka K."/>
            <person name="Martijn J."/>
            <person name="Lind A.E."/>
            <person name="van Eijk R."/>
            <person name="Schleper C."/>
            <person name="Guy L."/>
            <person name="Ettema T.J."/>
        </authorList>
    </citation>
    <scope>NUCLEOTIDE SEQUENCE</scope>
</reference>
<dbReference type="Gene3D" id="3.30.65.10">
    <property type="entry name" value="Bacterial Topoisomerase I, domain 1"/>
    <property type="match status" value="1"/>
</dbReference>
<dbReference type="GO" id="GO:0003677">
    <property type="term" value="F:DNA binding"/>
    <property type="evidence" value="ECO:0007669"/>
    <property type="project" value="InterPro"/>
</dbReference>
<feature type="domain" description="DNA topoisomerase type IA zn finger" evidence="2">
    <location>
        <begin position="13"/>
        <end position="50"/>
    </location>
</feature>